<evidence type="ECO:0000313" key="3">
    <source>
        <dbReference type="EMBL" id="MCW3477438.1"/>
    </source>
</evidence>
<dbReference type="AlphaFoldDB" id="A0AA42CFS4"/>
<name>A0AA42CFS4_9PROT</name>
<dbReference type="Proteomes" id="UP001165679">
    <property type="component" value="Unassembled WGS sequence"/>
</dbReference>
<comment type="caution">
    <text evidence="3">The sequence shown here is derived from an EMBL/GenBank/DDBJ whole genome shotgun (WGS) entry which is preliminary data.</text>
</comment>
<dbReference type="Pfam" id="PF08885">
    <property type="entry name" value="GSCFA"/>
    <property type="match status" value="1"/>
</dbReference>
<dbReference type="EMBL" id="JAPDNT010000037">
    <property type="protein sequence ID" value="MCW3477438.1"/>
    <property type="molecule type" value="Genomic_DNA"/>
</dbReference>
<dbReference type="RefSeq" id="WP_264716387.1">
    <property type="nucleotide sequence ID" value="NZ_JAPDNT010000037.1"/>
</dbReference>
<reference evidence="3" key="1">
    <citation type="submission" date="2022-09" db="EMBL/GenBank/DDBJ databases">
        <title>Rhodovastum sp. nov. RN2-1 isolated from soil in Seongnam, South Korea.</title>
        <authorList>
            <person name="Le N.T."/>
        </authorList>
    </citation>
    <scope>NUCLEOTIDE SEQUENCE</scope>
    <source>
        <strain evidence="3">RN2-1</strain>
    </source>
</reference>
<feature type="region of interest" description="Disordered" evidence="1">
    <location>
        <begin position="315"/>
        <end position="338"/>
    </location>
</feature>
<organism evidence="3 4">
    <name type="scientific">Limobrevibacterium gyesilva</name>
    <dbReference type="NCBI Taxonomy" id="2991712"/>
    <lineage>
        <taxon>Bacteria</taxon>
        <taxon>Pseudomonadati</taxon>
        <taxon>Pseudomonadota</taxon>
        <taxon>Alphaproteobacteria</taxon>
        <taxon>Acetobacterales</taxon>
        <taxon>Acetobacteraceae</taxon>
        <taxon>Limobrevibacterium</taxon>
    </lineage>
</organism>
<evidence type="ECO:0000259" key="2">
    <source>
        <dbReference type="Pfam" id="PF08885"/>
    </source>
</evidence>
<proteinExistence type="predicted"/>
<evidence type="ECO:0000313" key="4">
    <source>
        <dbReference type="Proteomes" id="UP001165679"/>
    </source>
</evidence>
<evidence type="ECO:0000256" key="1">
    <source>
        <dbReference type="SAM" id="MobiDB-lite"/>
    </source>
</evidence>
<gene>
    <name evidence="3" type="ORF">OL599_22980</name>
</gene>
<protein>
    <submittedName>
        <fullName evidence="3">GSCFA domain-containing protein</fullName>
    </submittedName>
</protein>
<feature type="domain" description="GSCFA" evidence="2">
    <location>
        <begin position="43"/>
        <end position="309"/>
    </location>
</feature>
<dbReference type="InterPro" id="IPR014982">
    <property type="entry name" value="GSCFA"/>
</dbReference>
<sequence length="356" mass="39732">MPTPYDSQPPRSFWRTGVANLSPLEFRDLYRKKFTISENDLIGSAGSCFAQHIGNRLKRSGFRYLDVEPPPALLPAAEHGRYGYGIYSGRFGNIYTARQMRQLFERAFAEFEPVDHIWMRGDRFHDAFRPTIEPDGFGSIEELLAMRQGHLASVRTMFEKADVFVFTFGLTEAWMSRRDGAVYPLCPGTAAGTFSDTEYQFVNFGFSEIIADMSMLIQRWRAINPGIRFLFTVSPVPLTATATSSHVMVATTYSKSVLRAVAGELAQDELIDYFPSYELIASPTQRGFFFAPNMRAVVAGGVEYVMRHFFDQHTPPASSGARAPATTGGPAQATAPPMHEDDVICDEMLLDTHNAA</sequence>
<feature type="compositionally biased region" description="Low complexity" evidence="1">
    <location>
        <begin position="315"/>
        <end position="337"/>
    </location>
</feature>
<keyword evidence="4" id="KW-1185">Reference proteome</keyword>
<reference evidence="3" key="2">
    <citation type="submission" date="2022-10" db="EMBL/GenBank/DDBJ databases">
        <authorList>
            <person name="Trinh H.N."/>
        </authorList>
    </citation>
    <scope>NUCLEOTIDE SEQUENCE</scope>
    <source>
        <strain evidence="3">RN2-1</strain>
    </source>
</reference>
<accession>A0AA42CFS4</accession>